<sequence length="89" mass="10293">MFGNWKGSFDSVGYNSCLDNFCATPWRNRRLIKLPRIVALPRDSDSDSDRDRLFTALPHSLSPPDNKQAKPPPEEQYQRMPQTHTHIPK</sequence>
<feature type="compositionally biased region" description="Polar residues" evidence="1">
    <location>
        <begin position="79"/>
        <end position="89"/>
    </location>
</feature>
<evidence type="ECO:0000313" key="3">
    <source>
        <dbReference type="Proteomes" id="UP000249526"/>
    </source>
</evidence>
<reference evidence="2 3" key="1">
    <citation type="submission" date="2018-02" db="EMBL/GenBank/DDBJ databases">
        <title>The genomes of Aspergillus section Nigri reveals drivers in fungal speciation.</title>
        <authorList>
            <consortium name="DOE Joint Genome Institute"/>
            <person name="Vesth T.C."/>
            <person name="Nybo J."/>
            <person name="Theobald S."/>
            <person name="Brandl J."/>
            <person name="Frisvad J.C."/>
            <person name="Nielsen K.F."/>
            <person name="Lyhne E.K."/>
            <person name="Kogle M.E."/>
            <person name="Kuo A."/>
            <person name="Riley R."/>
            <person name="Clum A."/>
            <person name="Nolan M."/>
            <person name="Lipzen A."/>
            <person name="Salamov A."/>
            <person name="Henrissat B."/>
            <person name="Wiebenga A."/>
            <person name="De vries R.P."/>
            <person name="Grigoriev I.V."/>
            <person name="Mortensen U.H."/>
            <person name="Andersen M.R."/>
            <person name="Baker S.E."/>
        </authorList>
    </citation>
    <scope>NUCLEOTIDE SEQUENCE [LARGE SCALE GENOMIC DNA]</scope>
    <source>
        <strain evidence="2 3">CBS 112811</strain>
    </source>
</reference>
<evidence type="ECO:0000313" key="2">
    <source>
        <dbReference type="EMBL" id="RAH60982.1"/>
    </source>
</evidence>
<name>A0A8G1VQQ1_9EURO</name>
<proteinExistence type="predicted"/>
<dbReference type="RefSeq" id="XP_025518904.1">
    <property type="nucleotide sequence ID" value="XM_025659435.1"/>
</dbReference>
<organism evidence="2 3">
    <name type="scientific">Aspergillus piperis CBS 112811</name>
    <dbReference type="NCBI Taxonomy" id="1448313"/>
    <lineage>
        <taxon>Eukaryota</taxon>
        <taxon>Fungi</taxon>
        <taxon>Dikarya</taxon>
        <taxon>Ascomycota</taxon>
        <taxon>Pezizomycotina</taxon>
        <taxon>Eurotiomycetes</taxon>
        <taxon>Eurotiomycetidae</taxon>
        <taxon>Eurotiales</taxon>
        <taxon>Aspergillaceae</taxon>
        <taxon>Aspergillus</taxon>
        <taxon>Aspergillus subgen. Circumdati</taxon>
    </lineage>
</organism>
<dbReference type="GeneID" id="37162837"/>
<keyword evidence="3" id="KW-1185">Reference proteome</keyword>
<dbReference type="AlphaFoldDB" id="A0A8G1VQQ1"/>
<dbReference type="Proteomes" id="UP000249526">
    <property type="component" value="Unassembled WGS sequence"/>
</dbReference>
<accession>A0A8G1VQQ1</accession>
<feature type="compositionally biased region" description="Basic and acidic residues" evidence="1">
    <location>
        <begin position="42"/>
        <end position="53"/>
    </location>
</feature>
<gene>
    <name evidence="2" type="ORF">BO85DRAFT_446136</name>
</gene>
<protein>
    <submittedName>
        <fullName evidence="2">Uncharacterized protein</fullName>
    </submittedName>
</protein>
<feature type="region of interest" description="Disordered" evidence="1">
    <location>
        <begin position="41"/>
        <end position="89"/>
    </location>
</feature>
<evidence type="ECO:0000256" key="1">
    <source>
        <dbReference type="SAM" id="MobiDB-lite"/>
    </source>
</evidence>
<dbReference type="EMBL" id="KZ825056">
    <property type="protein sequence ID" value="RAH60982.1"/>
    <property type="molecule type" value="Genomic_DNA"/>
</dbReference>